<dbReference type="GO" id="GO:0005975">
    <property type="term" value="P:carbohydrate metabolic process"/>
    <property type="evidence" value="ECO:0007669"/>
    <property type="project" value="InterPro"/>
</dbReference>
<dbReference type="PANTHER" id="PTHR30292">
    <property type="entry name" value="UNCHARACTERIZED PROTEIN YBGL-RELATED"/>
    <property type="match status" value="1"/>
</dbReference>
<dbReference type="Proteomes" id="UP000199727">
    <property type="component" value="Unassembled WGS sequence"/>
</dbReference>
<name>A0A854QDE2_CRYNE</name>
<dbReference type="PANTHER" id="PTHR30292:SF0">
    <property type="entry name" value="5-OXOPROLINASE SUBUNIT A"/>
    <property type="match status" value="1"/>
</dbReference>
<organism evidence="1 2">
    <name type="scientific">Cryptococcus neoformans Tu259-1</name>
    <dbReference type="NCBI Taxonomy" id="1230072"/>
    <lineage>
        <taxon>Eukaryota</taxon>
        <taxon>Fungi</taxon>
        <taxon>Dikarya</taxon>
        <taxon>Basidiomycota</taxon>
        <taxon>Agaricomycotina</taxon>
        <taxon>Tremellomycetes</taxon>
        <taxon>Tremellales</taxon>
        <taxon>Cryptococcaceae</taxon>
        <taxon>Cryptococcus</taxon>
        <taxon>Cryptococcus neoformans species complex</taxon>
    </lineage>
</organism>
<evidence type="ECO:0000313" key="1">
    <source>
        <dbReference type="EMBL" id="OXG14443.1"/>
    </source>
</evidence>
<evidence type="ECO:0008006" key="3">
    <source>
        <dbReference type="Google" id="ProtNLM"/>
    </source>
</evidence>
<dbReference type="InterPro" id="IPR011330">
    <property type="entry name" value="Glyco_hydro/deAcase_b/a-brl"/>
</dbReference>
<proteinExistence type="predicted"/>
<gene>
    <name evidence="1" type="ORF">C361_05745</name>
</gene>
<dbReference type="SUPFAM" id="SSF88713">
    <property type="entry name" value="Glycoside hydrolase/deacetylase"/>
    <property type="match status" value="1"/>
</dbReference>
<dbReference type="NCBIfam" id="NF003816">
    <property type="entry name" value="PRK05406.1-5"/>
    <property type="match status" value="1"/>
</dbReference>
<accession>A0A854QDE2</accession>
<dbReference type="InterPro" id="IPR005501">
    <property type="entry name" value="LamB/YcsF/PxpA-like"/>
</dbReference>
<dbReference type="AlphaFoldDB" id="A0A854QDE2"/>
<dbReference type="EMBL" id="AMKT01000076">
    <property type="protein sequence ID" value="OXG14443.1"/>
    <property type="molecule type" value="Genomic_DNA"/>
</dbReference>
<dbReference type="Pfam" id="PF03746">
    <property type="entry name" value="LamB_YcsF"/>
    <property type="match status" value="1"/>
</dbReference>
<dbReference type="OrthoDB" id="5295431at2759"/>
<dbReference type="Gene3D" id="3.20.20.370">
    <property type="entry name" value="Glycoside hydrolase/deacetylase"/>
    <property type="match status" value="1"/>
</dbReference>
<comment type="caution">
    <text evidence="1">The sequence shown here is derived from an EMBL/GenBank/DDBJ whole genome shotgun (WGS) entry which is preliminary data.</text>
</comment>
<evidence type="ECO:0000313" key="2">
    <source>
        <dbReference type="Proteomes" id="UP000199727"/>
    </source>
</evidence>
<protein>
    <recommendedName>
        <fullName evidence="3">Lactam utilization protein lamB</fullName>
    </recommendedName>
</protein>
<reference evidence="1 2" key="1">
    <citation type="submission" date="2017-06" db="EMBL/GenBank/DDBJ databases">
        <title>Global population genomics of the pathogenic fungus Cryptococcus neoformans var. grubii.</title>
        <authorList>
            <person name="Cuomo C."/>
            <person name="Litvintseva A."/>
            <person name="Chen Y."/>
            <person name="Young S."/>
            <person name="Zeng Q."/>
            <person name="Chapman S."/>
            <person name="Gujja S."/>
            <person name="Saif S."/>
            <person name="Birren B."/>
        </authorList>
    </citation>
    <scope>NUCLEOTIDE SEQUENCE [LARGE SCALE GENOMIC DNA]</scope>
    <source>
        <strain evidence="1 2">Tu259-1</strain>
    </source>
</reference>
<sequence length="256" mass="28081">MTSATTVFPRVSVNCDMGEGFAKWKLGPDEELMPLIDFANVACGFHAGDQNTMLKTVRSALKYNVKIGAHPGLDDIKGFGRRVFAISEEEVYALALYQIGALKAIVEAEGGKLSHVKVHGALYFILRDHPSLLRSFLKAQISFSPDSPLPFVGLAGTPHEEISKEMGVPFVPELFCDIDYDKTGKLLSVPESKMPTEAGIREKLARVLTKGETLDNDNNPLKLPFLGRSFTICLHSDMPTALANVKAARKIVDEYK</sequence>